<keyword evidence="2" id="KW-0472">Membrane</keyword>
<feature type="transmembrane region" description="Helical" evidence="2">
    <location>
        <begin position="156"/>
        <end position="177"/>
    </location>
</feature>
<reference evidence="3" key="1">
    <citation type="submission" date="2021-01" db="EMBL/GenBank/DDBJ databases">
        <authorList>
            <person name="Corre E."/>
            <person name="Pelletier E."/>
            <person name="Niang G."/>
            <person name="Scheremetjew M."/>
            <person name="Finn R."/>
            <person name="Kale V."/>
            <person name="Holt S."/>
            <person name="Cochrane G."/>
            <person name="Meng A."/>
            <person name="Brown T."/>
            <person name="Cohen L."/>
        </authorList>
    </citation>
    <scope>NUCLEOTIDE SEQUENCE</scope>
    <source>
        <strain evidence="3">CCMP2877</strain>
    </source>
</reference>
<evidence type="ECO:0000256" key="2">
    <source>
        <dbReference type="SAM" id="Phobius"/>
    </source>
</evidence>
<accession>A0A7S1TU39</accession>
<feature type="compositionally biased region" description="Basic and acidic residues" evidence="1">
    <location>
        <begin position="7"/>
        <end position="22"/>
    </location>
</feature>
<feature type="transmembrane region" description="Helical" evidence="2">
    <location>
        <begin position="198"/>
        <end position="217"/>
    </location>
</feature>
<dbReference type="EMBL" id="HBGJ01007879">
    <property type="protein sequence ID" value="CAD9246603.1"/>
    <property type="molecule type" value="Transcribed_RNA"/>
</dbReference>
<dbReference type="AlphaFoldDB" id="A0A7S1TU39"/>
<keyword evidence="2" id="KW-1133">Transmembrane helix</keyword>
<name>A0A7S1TU39_9STRA</name>
<gene>
    <name evidence="3" type="ORF">PPAR1163_LOCUS4955</name>
</gene>
<evidence type="ECO:0000313" key="3">
    <source>
        <dbReference type="EMBL" id="CAD9246603.1"/>
    </source>
</evidence>
<feature type="region of interest" description="Disordered" evidence="1">
    <location>
        <begin position="275"/>
        <end position="305"/>
    </location>
</feature>
<evidence type="ECO:0000256" key="1">
    <source>
        <dbReference type="SAM" id="MobiDB-lite"/>
    </source>
</evidence>
<proteinExistence type="predicted"/>
<organism evidence="3">
    <name type="scientific">Phaeomonas parva</name>
    <dbReference type="NCBI Taxonomy" id="124430"/>
    <lineage>
        <taxon>Eukaryota</taxon>
        <taxon>Sar</taxon>
        <taxon>Stramenopiles</taxon>
        <taxon>Ochrophyta</taxon>
        <taxon>Pinguiophyceae</taxon>
        <taxon>Pinguiochrysidales</taxon>
        <taxon>Pinguiochrysidaceae</taxon>
        <taxon>Phaeomonas</taxon>
    </lineage>
</organism>
<feature type="transmembrane region" description="Helical" evidence="2">
    <location>
        <begin position="243"/>
        <end position="264"/>
    </location>
</feature>
<feature type="region of interest" description="Disordered" evidence="1">
    <location>
        <begin position="1"/>
        <end position="31"/>
    </location>
</feature>
<protein>
    <submittedName>
        <fullName evidence="3">Uncharacterized protein</fullName>
    </submittedName>
</protein>
<sequence length="305" mass="34090">MDAGKAPQEHEQRGEREREAAPRRAAPRRKIATRRPSAICYFCPTQHRATTTPTPTMPCFAPHKDRSLDWVIFGLICQLVLLCLCISPDVEGLGFATAQHECFGTRRDFEFFWWRFCYTFTLSVGGFRVCQDYAVDTADEVEDEWLDENHEDFGRIGRMVTACICMTGFLLLCAMLTRLDLAECPCFSRRERNPLFQVVFVLFALIIEALLCGALVLGDRSYALDRDEPVETGCENIDRGYGYGLRVIFFLIFWMLALFCFVVWPCGSCADDDGDGDGGAAAAEKGGGNARDQDAGTVATVETTS</sequence>
<keyword evidence="2" id="KW-0812">Transmembrane</keyword>